<dbReference type="GO" id="GO:0005886">
    <property type="term" value="C:plasma membrane"/>
    <property type="evidence" value="ECO:0007669"/>
    <property type="project" value="TreeGrafter"/>
</dbReference>
<gene>
    <name evidence="8" type="ORF">Bpfe_022870</name>
</gene>
<evidence type="ECO:0000256" key="7">
    <source>
        <dbReference type="SAM" id="Phobius"/>
    </source>
</evidence>
<sequence>MSTNFTAKDDDDDLDYIENLGTTTLRTAKVTPKPLISFKASAKYILGYNDLGLFLMAVIFTVLCSLIVSFSAKRSVSGYYFVNKNIGFFPIACSMIMANIGSAHFVGIAGLSSRIGLAGYAYELNSTLVFIVLGWVFLPVYIASGSVTTIDYLKKRYGGRRIEFYVSVLSLSLIVFTKISVELYSLYKVLEIFFLNPDPHLISSPFLLWAVLVTCSGGLRAVVYTSTALFFIVLVGGGFISYYCMTAFESFDLLKDKFFQSWPNTTKITFGQSSSNNYTFCGIPQPSSWNIIREYNSNDVPWPGMVFGITISAIWYFCCDQMIVQSALGASSIVQAKSACIIAGYVKMLTLLFLVMPGIVARIFYTDEVACADPEVCQNVCHSKYGCTALAFPLLFLQIVPQNYRGVVLATVLLCGVTSLTASLNSGGTIFAFNVYKNIRGNVSAMELMIVTKLAVMVLAIFSMSALSVIQTTPSVTIYVQEVTSTLAPPIAAVYLCGMFWDRTTEMAAFRSLLLGLCLGLFRLIWHSSLGNVVCGEENQAKVPHILSRFHFLHFGIFLFVICVSYMIISGIFSEPIGLVHLYRLTFWLRYSKLDRVDIDELDKAYDKLLNKSKGTSETQDSETSTIMEPNAFRFPILGNLCCLETDTASHIITNNELREMVKPNSNIDEPERYSKTLNLHAILMLLLSVLLWGYLS</sequence>
<feature type="transmembrane region" description="Helical" evidence="7">
    <location>
        <begin position="448"/>
        <end position="470"/>
    </location>
</feature>
<evidence type="ECO:0000256" key="2">
    <source>
        <dbReference type="ARBA" id="ARBA00006434"/>
    </source>
</evidence>
<comment type="subcellular location">
    <subcellularLocation>
        <location evidence="1">Membrane</location>
        <topology evidence="1">Multi-pass membrane protein</topology>
    </subcellularLocation>
</comment>
<dbReference type="NCBIfam" id="TIGR00813">
    <property type="entry name" value="sss"/>
    <property type="match status" value="1"/>
</dbReference>
<dbReference type="AlphaFoldDB" id="A0AAD8F0X9"/>
<dbReference type="EMBL" id="JASAOG010000147">
    <property type="protein sequence ID" value="KAK0047702.1"/>
    <property type="molecule type" value="Genomic_DNA"/>
</dbReference>
<feature type="transmembrane region" description="Helical" evidence="7">
    <location>
        <begin position="300"/>
        <end position="318"/>
    </location>
</feature>
<dbReference type="InterPro" id="IPR001734">
    <property type="entry name" value="Na/solute_symporter"/>
</dbReference>
<evidence type="ECO:0000313" key="9">
    <source>
        <dbReference type="Proteomes" id="UP001233172"/>
    </source>
</evidence>
<reference evidence="8" key="1">
    <citation type="journal article" date="2023" name="PLoS Negl. Trop. Dis.">
        <title>A genome sequence for Biomphalaria pfeifferi, the major vector snail for the human-infecting parasite Schistosoma mansoni.</title>
        <authorList>
            <person name="Bu L."/>
            <person name="Lu L."/>
            <person name="Laidemitt M.R."/>
            <person name="Zhang S.M."/>
            <person name="Mutuku M."/>
            <person name="Mkoji G."/>
            <person name="Steinauer M."/>
            <person name="Loker E.S."/>
        </authorList>
    </citation>
    <scope>NUCLEOTIDE SEQUENCE</scope>
    <source>
        <strain evidence="8">KasaAsao</strain>
    </source>
</reference>
<feature type="transmembrane region" description="Helical" evidence="7">
    <location>
        <begin position="339"/>
        <end position="365"/>
    </location>
</feature>
<keyword evidence="4 7" id="KW-1133">Transmembrane helix</keyword>
<protein>
    <submittedName>
        <fullName evidence="8">Sodium/glucose cotransporter 4</fullName>
    </submittedName>
</protein>
<reference evidence="8" key="2">
    <citation type="submission" date="2023-04" db="EMBL/GenBank/DDBJ databases">
        <authorList>
            <person name="Bu L."/>
            <person name="Lu L."/>
            <person name="Laidemitt M.R."/>
            <person name="Zhang S.M."/>
            <person name="Mutuku M."/>
            <person name="Mkoji G."/>
            <person name="Steinauer M."/>
            <person name="Loker E.S."/>
        </authorList>
    </citation>
    <scope>NUCLEOTIDE SEQUENCE</scope>
    <source>
        <strain evidence="8">KasaAsao</strain>
        <tissue evidence="8">Whole Snail</tissue>
    </source>
</reference>
<feature type="transmembrane region" description="Helical" evidence="7">
    <location>
        <begin position="678"/>
        <end position="696"/>
    </location>
</feature>
<evidence type="ECO:0000256" key="1">
    <source>
        <dbReference type="ARBA" id="ARBA00004141"/>
    </source>
</evidence>
<evidence type="ECO:0000256" key="5">
    <source>
        <dbReference type="ARBA" id="ARBA00023136"/>
    </source>
</evidence>
<name>A0AAD8F0X9_BIOPF</name>
<feature type="transmembrane region" description="Helical" evidence="7">
    <location>
        <begin position="476"/>
        <end position="496"/>
    </location>
</feature>
<feature type="transmembrane region" description="Helical" evidence="7">
    <location>
        <begin position="51"/>
        <end position="73"/>
    </location>
</feature>
<feature type="transmembrane region" description="Helical" evidence="7">
    <location>
        <begin position="201"/>
        <end position="222"/>
    </location>
</feature>
<dbReference type="PROSITE" id="PS50283">
    <property type="entry name" value="NA_SOLUT_SYMP_3"/>
    <property type="match status" value="1"/>
</dbReference>
<dbReference type="GO" id="GO:0005412">
    <property type="term" value="F:D-glucose:sodium symporter activity"/>
    <property type="evidence" value="ECO:0007669"/>
    <property type="project" value="TreeGrafter"/>
</dbReference>
<dbReference type="InterPro" id="IPR038377">
    <property type="entry name" value="Na/Glc_symporter_sf"/>
</dbReference>
<comment type="similarity">
    <text evidence="2 6">Belongs to the sodium:solute symporter (SSF) (TC 2.A.21) family.</text>
</comment>
<accession>A0AAD8F0X9</accession>
<evidence type="ECO:0000256" key="6">
    <source>
        <dbReference type="RuleBase" id="RU362091"/>
    </source>
</evidence>
<proteinExistence type="inferred from homology"/>
<dbReference type="PANTHER" id="PTHR11819">
    <property type="entry name" value="SOLUTE CARRIER FAMILY 5"/>
    <property type="match status" value="1"/>
</dbReference>
<feature type="transmembrane region" description="Helical" evidence="7">
    <location>
        <begin position="546"/>
        <end position="569"/>
    </location>
</feature>
<feature type="transmembrane region" description="Helical" evidence="7">
    <location>
        <begin position="128"/>
        <end position="150"/>
    </location>
</feature>
<evidence type="ECO:0000256" key="3">
    <source>
        <dbReference type="ARBA" id="ARBA00022692"/>
    </source>
</evidence>
<feature type="transmembrane region" description="Helical" evidence="7">
    <location>
        <begin position="407"/>
        <end position="436"/>
    </location>
</feature>
<dbReference type="PANTHER" id="PTHR11819:SF195">
    <property type="entry name" value="SODIUM_GLUCOSE COTRANSPORTER 4"/>
    <property type="match status" value="1"/>
</dbReference>
<keyword evidence="3 7" id="KW-0812">Transmembrane</keyword>
<dbReference type="Pfam" id="PF00474">
    <property type="entry name" value="SSF"/>
    <property type="match status" value="1"/>
</dbReference>
<feature type="transmembrane region" description="Helical" evidence="7">
    <location>
        <begin position="162"/>
        <end position="181"/>
    </location>
</feature>
<comment type="caution">
    <text evidence="8">The sequence shown here is derived from an EMBL/GenBank/DDBJ whole genome shotgun (WGS) entry which is preliminary data.</text>
</comment>
<evidence type="ECO:0000313" key="8">
    <source>
        <dbReference type="EMBL" id="KAK0047702.1"/>
    </source>
</evidence>
<dbReference type="Gene3D" id="1.20.1730.10">
    <property type="entry name" value="Sodium/glucose cotransporter"/>
    <property type="match status" value="1"/>
</dbReference>
<feature type="transmembrane region" description="Helical" evidence="7">
    <location>
        <begin position="229"/>
        <end position="248"/>
    </location>
</feature>
<feature type="transmembrane region" description="Helical" evidence="7">
    <location>
        <begin position="85"/>
        <end position="108"/>
    </location>
</feature>
<feature type="transmembrane region" description="Helical" evidence="7">
    <location>
        <begin position="508"/>
        <end position="526"/>
    </location>
</feature>
<dbReference type="Proteomes" id="UP001233172">
    <property type="component" value="Unassembled WGS sequence"/>
</dbReference>
<keyword evidence="9" id="KW-1185">Reference proteome</keyword>
<organism evidence="8 9">
    <name type="scientific">Biomphalaria pfeifferi</name>
    <name type="common">Bloodfluke planorb</name>
    <name type="synonym">Freshwater snail</name>
    <dbReference type="NCBI Taxonomy" id="112525"/>
    <lineage>
        <taxon>Eukaryota</taxon>
        <taxon>Metazoa</taxon>
        <taxon>Spiralia</taxon>
        <taxon>Lophotrochozoa</taxon>
        <taxon>Mollusca</taxon>
        <taxon>Gastropoda</taxon>
        <taxon>Heterobranchia</taxon>
        <taxon>Euthyneura</taxon>
        <taxon>Panpulmonata</taxon>
        <taxon>Hygrophila</taxon>
        <taxon>Lymnaeoidea</taxon>
        <taxon>Planorbidae</taxon>
        <taxon>Biomphalaria</taxon>
    </lineage>
</organism>
<evidence type="ECO:0000256" key="4">
    <source>
        <dbReference type="ARBA" id="ARBA00022989"/>
    </source>
</evidence>
<keyword evidence="5 7" id="KW-0472">Membrane</keyword>